<gene>
    <name evidence="1" type="ORF">CWI37_1271p0030</name>
</gene>
<dbReference type="InterPro" id="IPR016435">
    <property type="entry name" value="DPH1/DPH2"/>
</dbReference>
<dbReference type="Gene3D" id="3.40.50.11860">
    <property type="entry name" value="Diphthamide synthesis DPH1/DPH2 domain 3"/>
    <property type="match status" value="1"/>
</dbReference>
<dbReference type="AlphaFoldDB" id="A0A4Q9KXH7"/>
<dbReference type="GO" id="GO:0017183">
    <property type="term" value="P:protein histidyl modification to diphthamide"/>
    <property type="evidence" value="ECO:0007669"/>
    <property type="project" value="InterPro"/>
</dbReference>
<accession>A0A4Q9KXH7</accession>
<dbReference type="NCBIfam" id="TIGR00322">
    <property type="entry name" value="diphth2_R"/>
    <property type="match status" value="1"/>
</dbReference>
<evidence type="ECO:0000313" key="1">
    <source>
        <dbReference type="EMBL" id="TBT99636.1"/>
    </source>
</evidence>
<dbReference type="GO" id="GO:0090560">
    <property type="term" value="F:2-(3-amino-3-carboxypropyl)histidine synthase activity"/>
    <property type="evidence" value="ECO:0007669"/>
    <property type="project" value="InterPro"/>
</dbReference>
<dbReference type="PANTHER" id="PTHR10762:SF2">
    <property type="entry name" value="2-(3-AMINO-3-CARBOXYPROPYL)HISTIDINE SYNTHASE SUBUNIT 2"/>
    <property type="match status" value="1"/>
</dbReference>
<dbReference type="PANTHER" id="PTHR10762">
    <property type="entry name" value="DIPHTHAMIDE BIOSYNTHESIS PROTEIN"/>
    <property type="match status" value="1"/>
</dbReference>
<sequence>MESYRLNELVKNKNNLIIVHTTEYSYLIPNIQSEIENLNQNCNVFIILQKDLICSQKITAQYDSIIIIGSLCPLHSDFKNSYIFKFELPIQNTSILFDGRRKLFIDKIFRTENTFSNEIQCTNNINLDKKNLENDDILIVSHNQKIFDYFFYEHSSCDPYFTEKITKKDKCRFLISRWSRIEKIKEKNVFGIFFASKEYTDLANEVKRFLLKKEKRVFLFFLKDISSERLTAIDGLECAVIIDCPLFINFDIQCLIPVVTPYEITLAYEEHWDGRYFINRFEVSEQLCESEIVKYFDPVNVIVRSDFKGLEYDGEDVNEIEEGRKGIPREYNLDYEF</sequence>
<proteinExistence type="predicted"/>
<dbReference type="Proteomes" id="UP000292362">
    <property type="component" value="Unassembled WGS sequence"/>
</dbReference>
<name>A0A4Q9KXH7_9MICR</name>
<evidence type="ECO:0000313" key="2">
    <source>
        <dbReference type="Proteomes" id="UP000292362"/>
    </source>
</evidence>
<protein>
    <submittedName>
        <fullName evidence="1">Putative diphthamide synthesis protein</fullName>
    </submittedName>
</protein>
<dbReference type="Pfam" id="PF01866">
    <property type="entry name" value="Diphthamide_syn"/>
    <property type="match status" value="1"/>
</dbReference>
<dbReference type="VEuPathDB" id="MicrosporidiaDB:CWI37_1271p0030"/>
<dbReference type="InterPro" id="IPR042265">
    <property type="entry name" value="DPH1/DPH2_3"/>
</dbReference>
<organism evidence="1 2">
    <name type="scientific">Hamiltosporidium tvaerminnensis</name>
    <dbReference type="NCBI Taxonomy" id="1176355"/>
    <lineage>
        <taxon>Eukaryota</taxon>
        <taxon>Fungi</taxon>
        <taxon>Fungi incertae sedis</taxon>
        <taxon>Microsporidia</taxon>
        <taxon>Dubosqiidae</taxon>
        <taxon>Hamiltosporidium</taxon>
    </lineage>
</organism>
<reference evidence="1 2" key="1">
    <citation type="submission" date="2017-12" db="EMBL/GenBank/DDBJ databases">
        <authorList>
            <person name="Pombert J.-F."/>
            <person name="Haag K.L."/>
            <person name="Ebert D."/>
        </authorList>
    </citation>
    <scope>NUCLEOTIDE SEQUENCE [LARGE SCALE GENOMIC DNA]</scope>
    <source>
        <strain evidence="1">FI-OER-3-3</strain>
    </source>
</reference>
<dbReference type="EMBL" id="PITJ01001271">
    <property type="protein sequence ID" value="TBT99636.1"/>
    <property type="molecule type" value="Genomic_DNA"/>
</dbReference>
<comment type="caution">
    <text evidence="1">The sequence shown here is derived from an EMBL/GenBank/DDBJ whole genome shotgun (WGS) entry which is preliminary data.</text>
</comment>